<evidence type="ECO:0000313" key="2">
    <source>
        <dbReference type="EMBL" id="CAB1430625.1"/>
    </source>
</evidence>
<sequence>MCLLRAGAQNLQVVGRVPAPPCLTLDSAAIEESADGVTDEKVNHLKEQMFFSGEGGGQTRDETERVEFRILCVDTNTNTSVKETSEADGASRANTGATPTVTPAGVTGIEGGMLFINPAVN</sequence>
<evidence type="ECO:0000256" key="1">
    <source>
        <dbReference type="SAM" id="MobiDB-lite"/>
    </source>
</evidence>
<gene>
    <name evidence="2" type="ORF">PLEPLA_LOCUS18607</name>
</gene>
<feature type="compositionally biased region" description="Polar residues" evidence="1">
    <location>
        <begin position="92"/>
        <end position="101"/>
    </location>
</feature>
<protein>
    <submittedName>
        <fullName evidence="2">Uncharacterized protein</fullName>
    </submittedName>
</protein>
<comment type="caution">
    <text evidence="2">The sequence shown here is derived from an EMBL/GenBank/DDBJ whole genome shotgun (WGS) entry which is preliminary data.</text>
</comment>
<keyword evidence="3" id="KW-1185">Reference proteome</keyword>
<dbReference type="EMBL" id="CADEAL010001251">
    <property type="protein sequence ID" value="CAB1430625.1"/>
    <property type="molecule type" value="Genomic_DNA"/>
</dbReference>
<reference evidence="2" key="1">
    <citation type="submission" date="2020-03" db="EMBL/GenBank/DDBJ databases">
        <authorList>
            <person name="Weist P."/>
        </authorList>
    </citation>
    <scope>NUCLEOTIDE SEQUENCE</scope>
</reference>
<accession>A0A9N7UFT1</accession>
<proteinExistence type="predicted"/>
<evidence type="ECO:0000313" key="3">
    <source>
        <dbReference type="Proteomes" id="UP001153269"/>
    </source>
</evidence>
<dbReference type="Proteomes" id="UP001153269">
    <property type="component" value="Unassembled WGS sequence"/>
</dbReference>
<dbReference type="AlphaFoldDB" id="A0A9N7UFT1"/>
<name>A0A9N7UFT1_PLEPL</name>
<feature type="region of interest" description="Disordered" evidence="1">
    <location>
        <begin position="81"/>
        <end position="103"/>
    </location>
</feature>
<organism evidence="2 3">
    <name type="scientific">Pleuronectes platessa</name>
    <name type="common">European plaice</name>
    <dbReference type="NCBI Taxonomy" id="8262"/>
    <lineage>
        <taxon>Eukaryota</taxon>
        <taxon>Metazoa</taxon>
        <taxon>Chordata</taxon>
        <taxon>Craniata</taxon>
        <taxon>Vertebrata</taxon>
        <taxon>Euteleostomi</taxon>
        <taxon>Actinopterygii</taxon>
        <taxon>Neopterygii</taxon>
        <taxon>Teleostei</taxon>
        <taxon>Neoteleostei</taxon>
        <taxon>Acanthomorphata</taxon>
        <taxon>Carangaria</taxon>
        <taxon>Pleuronectiformes</taxon>
        <taxon>Pleuronectoidei</taxon>
        <taxon>Pleuronectidae</taxon>
        <taxon>Pleuronectes</taxon>
    </lineage>
</organism>